<dbReference type="PANTHER" id="PTHR34408">
    <property type="entry name" value="FAMILY PROTEIN, PUTATIVE-RELATED"/>
    <property type="match status" value="1"/>
</dbReference>
<dbReference type="InterPro" id="IPR003646">
    <property type="entry name" value="SH3-like_bac-type"/>
</dbReference>
<dbReference type="PANTHER" id="PTHR34408:SF1">
    <property type="entry name" value="GLYCOSYL HYDROLASE FAMILY 19 DOMAIN-CONTAINING PROTEIN HI_1415"/>
    <property type="match status" value="1"/>
</dbReference>
<dbReference type="PROSITE" id="PS51781">
    <property type="entry name" value="SH3B"/>
    <property type="match status" value="1"/>
</dbReference>
<organism evidence="3 4">
    <name type="scientific">Candidatus Fimadaptatus faecigallinarum</name>
    <dbReference type="NCBI Taxonomy" id="2840814"/>
    <lineage>
        <taxon>Bacteria</taxon>
        <taxon>Bacillati</taxon>
        <taxon>Bacillota</taxon>
        <taxon>Clostridia</taxon>
        <taxon>Eubacteriales</taxon>
        <taxon>Candidatus Fimadaptatus</taxon>
    </lineage>
</organism>
<evidence type="ECO:0000313" key="4">
    <source>
        <dbReference type="Proteomes" id="UP000824123"/>
    </source>
</evidence>
<evidence type="ECO:0000256" key="1">
    <source>
        <dbReference type="SAM" id="SignalP"/>
    </source>
</evidence>
<feature type="signal peptide" evidence="1">
    <location>
        <begin position="1"/>
        <end position="22"/>
    </location>
</feature>
<feature type="chain" id="PRO_5039725123" description="SH3b domain-containing protein" evidence="1">
    <location>
        <begin position="23"/>
        <end position="498"/>
    </location>
</feature>
<evidence type="ECO:0000313" key="3">
    <source>
        <dbReference type="EMBL" id="HIU47717.1"/>
    </source>
</evidence>
<protein>
    <recommendedName>
        <fullName evidence="2">SH3b domain-containing protein</fullName>
    </recommendedName>
</protein>
<reference evidence="3" key="1">
    <citation type="submission" date="2020-10" db="EMBL/GenBank/DDBJ databases">
        <authorList>
            <person name="Gilroy R."/>
        </authorList>
    </citation>
    <scope>NUCLEOTIDE SEQUENCE</scope>
    <source>
        <strain evidence="3">ChiSxjej2B14-8506</strain>
    </source>
</reference>
<sequence length="498" mass="54388">MKKILAIAIASIMIGSSAMGLADVNGADKMSVVNCSSWVSLRSEPSTSSARLSEVPLGATVSNCDTAANGFIKCEYNGETGYILASYLDQWLEPNPGYEESARLDDMQVTNCNEWVSLRSGPGSSTQQIAKVPLGTVLTDCYEAENGYIWVNYNGQGGYISAQYLKPYEDNLEPNTGYVTGARLGDMQVTNCNEWVSMRSGPGSSYAQLARVPFDALVADCYEVENGYILGDYNGQTGYISAQYLKPYQENVEPNPGYEESARLDDMQVTNCNEWVSLRSGPSSSTRQIARVPLGTVLTDCYQAENGYIWVNYNGQGGYISDDYLKVYAQPTSTDTPASGDTTASSIVMGQKLGDMQVTNCNEWVSLRSGPGTNYGQLTRVPRDAIVIGCMQAENGYIWCCYNEQVGYVAEQYLKVYTEWMEPNMGYDPSDAIGDMQVVNCNDWVSLRSGPSTSSRRIARVPAGTVVYGCYPDENGFIWCNFGGLCGYISSDYLAARG</sequence>
<dbReference type="SMART" id="SM00287">
    <property type="entry name" value="SH3b"/>
    <property type="match status" value="6"/>
</dbReference>
<name>A0A9D1LTQ4_9FIRM</name>
<dbReference type="InterPro" id="IPR052354">
    <property type="entry name" value="Cell_Wall_Dynamics_Protein"/>
</dbReference>
<keyword evidence="1" id="KW-0732">Signal</keyword>
<evidence type="ECO:0000259" key="2">
    <source>
        <dbReference type="PROSITE" id="PS51781"/>
    </source>
</evidence>
<dbReference type="EMBL" id="DVNK01000064">
    <property type="protein sequence ID" value="HIU47717.1"/>
    <property type="molecule type" value="Genomic_DNA"/>
</dbReference>
<reference evidence="3" key="2">
    <citation type="journal article" date="2021" name="PeerJ">
        <title>Extensive microbial diversity within the chicken gut microbiome revealed by metagenomics and culture.</title>
        <authorList>
            <person name="Gilroy R."/>
            <person name="Ravi A."/>
            <person name="Getino M."/>
            <person name="Pursley I."/>
            <person name="Horton D.L."/>
            <person name="Alikhan N.F."/>
            <person name="Baker D."/>
            <person name="Gharbi K."/>
            <person name="Hall N."/>
            <person name="Watson M."/>
            <person name="Adriaenssens E.M."/>
            <person name="Foster-Nyarko E."/>
            <person name="Jarju S."/>
            <person name="Secka A."/>
            <person name="Antonio M."/>
            <person name="Oren A."/>
            <person name="Chaudhuri R.R."/>
            <person name="La Ragione R."/>
            <person name="Hildebrand F."/>
            <person name="Pallen M.J."/>
        </authorList>
    </citation>
    <scope>NUCLEOTIDE SEQUENCE</scope>
    <source>
        <strain evidence="3">ChiSxjej2B14-8506</strain>
    </source>
</reference>
<dbReference type="AlphaFoldDB" id="A0A9D1LTQ4"/>
<comment type="caution">
    <text evidence="3">The sequence shown here is derived from an EMBL/GenBank/DDBJ whole genome shotgun (WGS) entry which is preliminary data.</text>
</comment>
<accession>A0A9D1LTQ4</accession>
<proteinExistence type="predicted"/>
<dbReference type="Pfam" id="PF08239">
    <property type="entry name" value="SH3_3"/>
    <property type="match status" value="1"/>
</dbReference>
<gene>
    <name evidence="3" type="ORF">IAC59_10760</name>
</gene>
<feature type="domain" description="SH3b" evidence="2">
    <location>
        <begin position="104"/>
        <end position="169"/>
    </location>
</feature>
<dbReference type="Proteomes" id="UP000824123">
    <property type="component" value="Unassembled WGS sequence"/>
</dbReference>
<dbReference type="Gene3D" id="2.30.30.40">
    <property type="entry name" value="SH3 Domains"/>
    <property type="match status" value="6"/>
</dbReference>